<keyword evidence="1" id="KW-0472">Membrane</keyword>
<keyword evidence="1" id="KW-1133">Transmembrane helix</keyword>
<name>A0A5B8T5X6_LEUPS</name>
<dbReference type="AlphaFoldDB" id="A0A5B8T5X6"/>
<dbReference type="RefSeq" id="WP_139968717.1">
    <property type="nucleotide sequence ID" value="NZ_BMBO01000019.1"/>
</dbReference>
<dbReference type="OrthoDB" id="2142922at2"/>
<evidence type="ECO:0000313" key="3">
    <source>
        <dbReference type="Proteomes" id="UP000321296"/>
    </source>
</evidence>
<evidence type="ECO:0000256" key="1">
    <source>
        <dbReference type="SAM" id="Phobius"/>
    </source>
</evidence>
<sequence length="187" mass="21191">MKRWHKSFLGLLCLIYIFVLSMTIWPESITVTNDFIAKISANSSINQHEFLNIAQISLLVLTVLVLVIIVLIPAQKKGILLEKNKQGLLSLSNEGVISFITTRLSGYSMSNIKVDFKNTKKINRFDITADSLYKNHVIKQLPEIKHTLTSEIQELLSGIDEKKIELNIKVNQKQSSSSHKKKSTRVV</sequence>
<dbReference type="KEGG" id="lpse:FGL85_07635"/>
<keyword evidence="1" id="KW-0812">Transmembrane</keyword>
<proteinExistence type="predicted"/>
<organism evidence="2 3">
    <name type="scientific">Leuconostoc pseudomesenteroides</name>
    <dbReference type="NCBI Taxonomy" id="33968"/>
    <lineage>
        <taxon>Bacteria</taxon>
        <taxon>Bacillati</taxon>
        <taxon>Bacillota</taxon>
        <taxon>Bacilli</taxon>
        <taxon>Lactobacillales</taxon>
        <taxon>Lactobacillaceae</taxon>
        <taxon>Leuconostoc</taxon>
    </lineage>
</organism>
<gene>
    <name evidence="2" type="primary">amaP</name>
    <name evidence="2" type="ORF">FGL85_07635</name>
</gene>
<dbReference type="Proteomes" id="UP000321296">
    <property type="component" value="Chromosome"/>
</dbReference>
<reference evidence="2 3" key="1">
    <citation type="submission" date="2019-06" db="EMBL/GenBank/DDBJ databases">
        <title>Genome analyses of bacteria isolated from kimchi.</title>
        <authorList>
            <person name="Lee S."/>
            <person name="Ahn S."/>
            <person name="Roh S."/>
        </authorList>
    </citation>
    <scope>NUCLEOTIDE SEQUENCE [LARGE SCALE GENOMIC DNA]</scope>
    <source>
        <strain evidence="2 3">CBA3630</strain>
    </source>
</reference>
<dbReference type="NCBIfam" id="NF033218">
    <property type="entry name" value="anchor_AmaP"/>
    <property type="match status" value="1"/>
</dbReference>
<feature type="transmembrane region" description="Helical" evidence="1">
    <location>
        <begin position="50"/>
        <end position="74"/>
    </location>
</feature>
<evidence type="ECO:0000313" key="2">
    <source>
        <dbReference type="EMBL" id="QEA42383.1"/>
    </source>
</evidence>
<accession>A0A5B8T5X6</accession>
<protein>
    <submittedName>
        <fullName evidence="2">Alkaline shock response membrane anchor protein AmaP</fullName>
    </submittedName>
</protein>
<dbReference type="EMBL" id="CP042383">
    <property type="protein sequence ID" value="QEA42383.1"/>
    <property type="molecule type" value="Genomic_DNA"/>
</dbReference>